<dbReference type="PROSITE" id="PS51257">
    <property type="entry name" value="PROKAR_LIPOPROTEIN"/>
    <property type="match status" value="1"/>
</dbReference>
<evidence type="ECO:0000313" key="1">
    <source>
        <dbReference type="EMBL" id="MDB8003707.1"/>
    </source>
</evidence>
<organism evidence="1 2">
    <name type="scientific">[Eubacterium] siraeum</name>
    <dbReference type="NCBI Taxonomy" id="39492"/>
    <lineage>
        <taxon>Bacteria</taxon>
        <taxon>Bacillati</taxon>
        <taxon>Bacillota</taxon>
        <taxon>Clostridia</taxon>
        <taxon>Eubacteriales</taxon>
        <taxon>Oscillospiraceae</taxon>
        <taxon>Oscillospiraceae incertae sedis</taxon>
    </lineage>
</organism>
<name>A0AAW6D1Y9_9FIRM</name>
<accession>A0AAW6D1Y9</accession>
<reference evidence="1" key="1">
    <citation type="submission" date="2023-01" db="EMBL/GenBank/DDBJ databases">
        <title>Human gut microbiome strain richness.</title>
        <authorList>
            <person name="Chen-Liaw A."/>
        </authorList>
    </citation>
    <scope>NUCLEOTIDE SEQUENCE</scope>
    <source>
        <strain evidence="1">1001283st1_G1_1001283B150217_161031</strain>
    </source>
</reference>
<sequence length="491" mass="54100">MKSITVLRLNKILRKASALMAVLCLVTMLCGCSAGFFSGDLLTSPRLTDEQTEIYNALTASAGRVDLRYPHTGSYRSAFVIRNIDNEPTDEAIVFYEQNKTDAAKEPAQNDTAVGNLRISFLDKDENGNWKATYELPAAGTEIESVAFSKLGSDKEKLIVSYSVLGSSDKILSVIDYKNGVAKQLGTIGYSSYTFLNGIDEKGEYLACFGRNGAKKNGSMSVYSCGENGELHTAFPVVSFGEGVAEFDKITIARCLILEKEKPCITVDYLTAENQYNTAVLYYKGSSFATAETIVMDSSNISYSRRTNNYTPKVQSQDIDGDGIIDVPATAALPGYENLTFPEQLNAVLWYRQNCNKIELTAYTFIDPGLNYMLVFPGRWIGMVTATINSSDNSVTFWKHEGELKENEYALLTIRTVLKNNSPSAQNATDTTGASRDGYRLFYEDSEKVVYCKSIVYEGLSLTEDEIEAALKVRPEGNVNSDSVLFTASNR</sequence>
<gene>
    <name evidence="1" type="ORF">PNE09_06465</name>
</gene>
<comment type="caution">
    <text evidence="1">The sequence shown here is derived from an EMBL/GenBank/DDBJ whole genome shotgun (WGS) entry which is preliminary data.</text>
</comment>
<evidence type="ECO:0000313" key="2">
    <source>
        <dbReference type="Proteomes" id="UP001210809"/>
    </source>
</evidence>
<dbReference type="AlphaFoldDB" id="A0AAW6D1Y9"/>
<protein>
    <submittedName>
        <fullName evidence="1">Uncharacterized protein</fullName>
    </submittedName>
</protein>
<proteinExistence type="predicted"/>
<dbReference type="Proteomes" id="UP001210809">
    <property type="component" value="Unassembled WGS sequence"/>
</dbReference>
<dbReference type="EMBL" id="JAQLXW010000007">
    <property type="protein sequence ID" value="MDB8003707.1"/>
    <property type="molecule type" value="Genomic_DNA"/>
</dbReference>